<organism evidence="1 2">
    <name type="scientific">Ricinus communis</name>
    <name type="common">Castor bean</name>
    <dbReference type="NCBI Taxonomy" id="3988"/>
    <lineage>
        <taxon>Eukaryota</taxon>
        <taxon>Viridiplantae</taxon>
        <taxon>Streptophyta</taxon>
        <taxon>Embryophyta</taxon>
        <taxon>Tracheophyta</taxon>
        <taxon>Spermatophyta</taxon>
        <taxon>Magnoliopsida</taxon>
        <taxon>eudicotyledons</taxon>
        <taxon>Gunneridae</taxon>
        <taxon>Pentapetalae</taxon>
        <taxon>rosids</taxon>
        <taxon>fabids</taxon>
        <taxon>Malpighiales</taxon>
        <taxon>Euphorbiaceae</taxon>
        <taxon>Acalyphoideae</taxon>
        <taxon>Acalypheae</taxon>
        <taxon>Ricinus</taxon>
    </lineage>
</organism>
<gene>
    <name evidence="1" type="ORF">RCOM_1667570</name>
</gene>
<name>B9RL70_RICCO</name>
<evidence type="ECO:0000313" key="2">
    <source>
        <dbReference type="Proteomes" id="UP000008311"/>
    </source>
</evidence>
<protein>
    <submittedName>
        <fullName evidence="1">Uncharacterized protein</fullName>
    </submittedName>
</protein>
<evidence type="ECO:0000313" key="1">
    <source>
        <dbReference type="EMBL" id="EEF47889.1"/>
    </source>
</evidence>
<accession>B9RL70</accession>
<dbReference type="EMBL" id="EQ973787">
    <property type="protein sequence ID" value="EEF47889.1"/>
    <property type="molecule type" value="Genomic_DNA"/>
</dbReference>
<dbReference type="InParanoid" id="B9RL70"/>
<keyword evidence="2" id="KW-1185">Reference proteome</keyword>
<dbReference type="Proteomes" id="UP000008311">
    <property type="component" value="Unassembled WGS sequence"/>
</dbReference>
<sequence length="50" mass="5630">MMVVKEEELLVRVSLWERGSRGGGGGRGGAVVEVEKEERRQRFETKSLVI</sequence>
<dbReference type="AlphaFoldDB" id="B9RL70"/>
<reference evidence="2" key="1">
    <citation type="journal article" date="2010" name="Nat. Biotechnol.">
        <title>Draft genome sequence of the oilseed species Ricinus communis.</title>
        <authorList>
            <person name="Chan A.P."/>
            <person name="Crabtree J."/>
            <person name="Zhao Q."/>
            <person name="Lorenzi H."/>
            <person name="Orvis J."/>
            <person name="Puiu D."/>
            <person name="Melake-Berhan A."/>
            <person name="Jones K.M."/>
            <person name="Redman J."/>
            <person name="Chen G."/>
            <person name="Cahoon E.B."/>
            <person name="Gedil M."/>
            <person name="Stanke M."/>
            <person name="Haas B.J."/>
            <person name="Wortman J.R."/>
            <person name="Fraser-Liggett C.M."/>
            <person name="Ravel J."/>
            <person name="Rabinowicz P.D."/>
        </authorList>
    </citation>
    <scope>NUCLEOTIDE SEQUENCE [LARGE SCALE GENOMIC DNA]</scope>
    <source>
        <strain evidence="2">cv. Hale</strain>
    </source>
</reference>
<proteinExistence type="predicted"/>